<dbReference type="VEuPathDB" id="FungiDB:YALI0_B05676g"/>
<proteinExistence type="predicted"/>
<feature type="compositionally biased region" description="Low complexity" evidence="1">
    <location>
        <begin position="454"/>
        <end position="480"/>
    </location>
</feature>
<feature type="region of interest" description="Disordered" evidence="1">
    <location>
        <begin position="295"/>
        <end position="322"/>
    </location>
</feature>
<evidence type="ECO:0000259" key="2">
    <source>
        <dbReference type="Pfam" id="PF25909"/>
    </source>
</evidence>
<dbReference type="InterPro" id="IPR058706">
    <property type="entry name" value="zf-C2H2_AHC1-like"/>
</dbReference>
<reference evidence="3 4" key="1">
    <citation type="journal article" date="2016" name="PLoS ONE">
        <title>Sequence Assembly of Yarrowia lipolytica Strain W29/CLIB89 Shows Transposable Element Diversity.</title>
        <authorList>
            <person name="Magnan C."/>
            <person name="Yu J."/>
            <person name="Chang I."/>
            <person name="Jahn E."/>
            <person name="Kanomata Y."/>
            <person name="Wu J."/>
            <person name="Zeller M."/>
            <person name="Oakes M."/>
            <person name="Baldi P."/>
            <person name="Sandmeyer S."/>
        </authorList>
    </citation>
    <scope>NUCLEOTIDE SEQUENCE [LARGE SCALE GENOMIC DNA]</scope>
    <source>
        <strain evidence="4">CLIB89(W29)</strain>
    </source>
</reference>
<dbReference type="KEGG" id="yli:2907634"/>
<feature type="region of interest" description="Disordered" evidence="1">
    <location>
        <begin position="427"/>
        <end position="560"/>
    </location>
</feature>
<dbReference type="eggNOG" id="ENOG502S5YH">
    <property type="taxonomic scope" value="Eukaryota"/>
</dbReference>
<organism evidence="3 4">
    <name type="scientific">Yarrowia lipolytica</name>
    <name type="common">Candida lipolytica</name>
    <dbReference type="NCBI Taxonomy" id="4952"/>
    <lineage>
        <taxon>Eukaryota</taxon>
        <taxon>Fungi</taxon>
        <taxon>Dikarya</taxon>
        <taxon>Ascomycota</taxon>
        <taxon>Saccharomycotina</taxon>
        <taxon>Dipodascomycetes</taxon>
        <taxon>Dipodascales</taxon>
        <taxon>Dipodascales incertae sedis</taxon>
        <taxon>Yarrowia</taxon>
    </lineage>
</organism>
<protein>
    <recommendedName>
        <fullName evidence="2">AHC1-like C2H2 zinc-finger domain-containing protein</fullName>
    </recommendedName>
</protein>
<dbReference type="EMBL" id="CP017554">
    <property type="protein sequence ID" value="AOW01280.1"/>
    <property type="molecule type" value="Genomic_DNA"/>
</dbReference>
<evidence type="ECO:0000313" key="3">
    <source>
        <dbReference type="EMBL" id="AOW01280.1"/>
    </source>
</evidence>
<accession>A0A1D8N6L1</accession>
<sequence length="575" mass="63085">MSNDHAKAVSPSQCKRRRLVASDSDSDSDHQRNMDLETPTPSSVSSPLTEPDEPDEYHDKKRKSPQVNMRSIIEQQFDLEILLKHRELGTIEDRIAQVQTLMVQMRKLHNNTHSVVSGEPRDFVQRYAHYLKDKEAVPAEGTPVANASAAHHVVDDPTHTNNVNTHPALQGLEPPTRRIRHPTAKLASNGGYIGRGNVMPCIYRRPDGVLVRLVCKDCDRSNFGSTQGFINHCRISHARDYGSHDSAAMACGVEIEEQDGKGRLALEQLGRDVKSKPVLRDRSFSMSAVSGRAMSQAQLQQLQQQQQQQQQKAQPIPTHALPQYRGVTPTVSSLPPPPTKFIPPPKITTFDNLEQLLIERKVAQDVDFKVLVKTSMESVPKSHLFEGESESDEEEQVELGEDATPFQRVIAEARKLKLNVDELIAQGKANGNRPSGYKPARRSSGFTKNRKKSGTAAASAASAATAAASSAGNSSETASSRTPQKPSRTASPIGSPSLRPSFGASSHSGSNEDVQEMKLAEAPPKKPQARRISISTPSTRSSTRAASCRAQQNEEEEGSHIVGQLSKFLSLDRFF</sequence>
<dbReference type="Pfam" id="PF25909">
    <property type="entry name" value="zf-C2H2_AHC1"/>
    <property type="match status" value="1"/>
</dbReference>
<dbReference type="RefSeq" id="XP_500539.2">
    <property type="nucleotide sequence ID" value="XM_500539.2"/>
</dbReference>
<feature type="compositionally biased region" description="Polar residues" evidence="1">
    <location>
        <begin position="503"/>
        <end position="512"/>
    </location>
</feature>
<feature type="compositionally biased region" description="Acidic residues" evidence="1">
    <location>
        <begin position="387"/>
        <end position="401"/>
    </location>
</feature>
<feature type="region of interest" description="Disordered" evidence="1">
    <location>
        <begin position="382"/>
        <end position="404"/>
    </location>
</feature>
<feature type="compositionally biased region" description="Low complexity" evidence="1">
    <location>
        <begin position="530"/>
        <end position="550"/>
    </location>
</feature>
<evidence type="ECO:0000256" key="1">
    <source>
        <dbReference type="SAM" id="MobiDB-lite"/>
    </source>
</evidence>
<feature type="region of interest" description="Disordered" evidence="1">
    <location>
        <begin position="1"/>
        <end position="69"/>
    </location>
</feature>
<dbReference type="AlphaFoldDB" id="A0A1D8N6L1"/>
<gene>
    <name evidence="3" type="ORF">YALI1_B07735g</name>
</gene>
<dbReference type="Proteomes" id="UP000182444">
    <property type="component" value="Chromosome 1B"/>
</dbReference>
<feature type="compositionally biased region" description="Low complexity" evidence="1">
    <location>
        <begin position="296"/>
        <end position="314"/>
    </location>
</feature>
<name>A0A1D8N6L1_YARLL</name>
<evidence type="ECO:0000313" key="4">
    <source>
        <dbReference type="Proteomes" id="UP000182444"/>
    </source>
</evidence>
<dbReference type="GeneID" id="2907634"/>
<dbReference type="VEuPathDB" id="FungiDB:YALI1_B07735g"/>
<feature type="compositionally biased region" description="Polar residues" evidence="1">
    <location>
        <begin position="481"/>
        <end position="494"/>
    </location>
</feature>
<feature type="domain" description="AHC1-like C2H2 zinc-finger" evidence="2">
    <location>
        <begin position="193"/>
        <end position="249"/>
    </location>
</feature>
<feature type="compositionally biased region" description="Low complexity" evidence="1">
    <location>
        <begin position="36"/>
        <end position="49"/>
    </location>
</feature>